<dbReference type="AlphaFoldDB" id="A0A1I2P914"/>
<feature type="transmembrane region" description="Helical" evidence="6">
    <location>
        <begin position="704"/>
        <end position="725"/>
    </location>
</feature>
<dbReference type="OrthoDB" id="5933722at2"/>
<dbReference type="Proteomes" id="UP000199642">
    <property type="component" value="Unassembled WGS sequence"/>
</dbReference>
<evidence type="ECO:0000313" key="10">
    <source>
        <dbReference type="Proteomes" id="UP000199642"/>
    </source>
</evidence>
<accession>A0A1I2P914</accession>
<feature type="transmembrane region" description="Helical" evidence="6">
    <location>
        <begin position="21"/>
        <end position="41"/>
    </location>
</feature>
<dbReference type="Pfam" id="PF02687">
    <property type="entry name" value="FtsX"/>
    <property type="match status" value="2"/>
</dbReference>
<dbReference type="InterPro" id="IPR025857">
    <property type="entry name" value="MacB_PCD"/>
</dbReference>
<keyword evidence="3 6" id="KW-0812">Transmembrane</keyword>
<evidence type="ECO:0000256" key="6">
    <source>
        <dbReference type="SAM" id="Phobius"/>
    </source>
</evidence>
<dbReference type="GO" id="GO:0005886">
    <property type="term" value="C:plasma membrane"/>
    <property type="evidence" value="ECO:0007669"/>
    <property type="project" value="UniProtKB-SubCell"/>
</dbReference>
<dbReference type="RefSeq" id="WP_092788567.1">
    <property type="nucleotide sequence ID" value="NZ_FOPC01000001.1"/>
</dbReference>
<dbReference type="InterPro" id="IPR050250">
    <property type="entry name" value="Macrolide_Exporter_MacB"/>
</dbReference>
<reference evidence="10" key="1">
    <citation type="submission" date="2016-10" db="EMBL/GenBank/DDBJ databases">
        <authorList>
            <person name="Varghese N."/>
            <person name="Submissions S."/>
        </authorList>
    </citation>
    <scope>NUCLEOTIDE SEQUENCE [LARGE SCALE GENOMIC DNA]</scope>
    <source>
        <strain evidence="10">DSM 19315</strain>
    </source>
</reference>
<evidence type="ECO:0000259" key="7">
    <source>
        <dbReference type="Pfam" id="PF02687"/>
    </source>
</evidence>
<dbReference type="STRING" id="435880.SAMN04487988_101405"/>
<dbReference type="Pfam" id="PF12704">
    <property type="entry name" value="MacB_PCD"/>
    <property type="match status" value="1"/>
</dbReference>
<proteinExistence type="predicted"/>
<evidence type="ECO:0000256" key="1">
    <source>
        <dbReference type="ARBA" id="ARBA00004651"/>
    </source>
</evidence>
<dbReference type="InterPro" id="IPR003838">
    <property type="entry name" value="ABC3_permease_C"/>
</dbReference>
<feature type="domain" description="ABC3 transporter permease C-terminal" evidence="7">
    <location>
        <begin position="704"/>
        <end position="816"/>
    </location>
</feature>
<evidence type="ECO:0000256" key="5">
    <source>
        <dbReference type="ARBA" id="ARBA00023136"/>
    </source>
</evidence>
<feature type="transmembrane region" description="Helical" evidence="6">
    <location>
        <begin position="334"/>
        <end position="361"/>
    </location>
</feature>
<sequence length="824" mass="92550">MIINYFKIAWRNLLRQRIFSLINIFGLSIGLACFLLLASYVKFERSYDSFQEDSDRLFRVSQQFRGQEYSAWAGGAVAPMLRKEFEDQLESVVSVIGINTYLKTTEGLQPGESFREDYFYYAEPGFEQIAGLEILQGSLNGFFEEPFGLVLTETKAKKYFGEESPIGKILLATGDVAFEVKAVIADLPENTHMKFDFLSSVATFKNLNEFPQNADFGSFWWPQTYTYVKVKEGLDPNEISKKIPEINANYRNPEEAKNYTYFLQPIQSIHLTEDFSGDWSVGINSQTLLIFLSIGVFVLLLACINFINLATARAVHRMKEIGVRKVNGAKRGELIFQFLAESFLLNGIALIIGILLVYLFLPLFSKILSLELPFDLFQDENLLGLVVLVWVTTSLLAGIFPAFYLSGLKPDLILKQSSFPGGKVLIRKSLVIFQFSLSALLVFCATVAYMQHRFLQESEMGFDEEGLVTVKLGNVAKANLENIKQEMKKISSVQSVNSISTPPGLGGGWKPSVAYDGMQEDADFSVFVQYVDEEYFRNLGVSLKFGREFSPDYQDQGELTEMMRDRFPKVENLGIIINESAAKWIAQTHSEPLGVGLRVFTEENGLLFSDYSGKIIGVVQDYHAQDLRNSIKPTIFLPAQNAAADASNVLLVRLERDFGQGEILQLKNAWNEIVPGLPFDYDVLESSLALSYAQEARTGNLLGAFAWLTLLISCMGLLGLSIFTAESKRKEIGVRKVLGASVNGIVLQLSREFLSPILMALILALPIGFYLMNQWLQQFANKLSISVWYFVLTALISLLFAWITVSWQSWRSAIANPVESIKTE</sequence>
<evidence type="ECO:0000256" key="3">
    <source>
        <dbReference type="ARBA" id="ARBA00022692"/>
    </source>
</evidence>
<dbReference type="EMBL" id="FOPC01000001">
    <property type="protein sequence ID" value="SFG09941.1"/>
    <property type="molecule type" value="Genomic_DNA"/>
</dbReference>
<dbReference type="PANTHER" id="PTHR30572:SF18">
    <property type="entry name" value="ABC-TYPE MACROLIDE FAMILY EXPORT SYSTEM PERMEASE COMPONENT 2"/>
    <property type="match status" value="1"/>
</dbReference>
<dbReference type="GO" id="GO:0022857">
    <property type="term" value="F:transmembrane transporter activity"/>
    <property type="evidence" value="ECO:0007669"/>
    <property type="project" value="TreeGrafter"/>
</dbReference>
<evidence type="ECO:0000256" key="4">
    <source>
        <dbReference type="ARBA" id="ARBA00022989"/>
    </source>
</evidence>
<feature type="domain" description="ABC3 transporter permease C-terminal" evidence="7">
    <location>
        <begin position="293"/>
        <end position="409"/>
    </location>
</feature>
<feature type="transmembrane region" description="Helical" evidence="6">
    <location>
        <begin position="753"/>
        <end position="773"/>
    </location>
</feature>
<keyword evidence="2" id="KW-1003">Cell membrane</keyword>
<feature type="transmembrane region" description="Helical" evidence="6">
    <location>
        <begin position="429"/>
        <end position="450"/>
    </location>
</feature>
<dbReference type="PANTHER" id="PTHR30572">
    <property type="entry name" value="MEMBRANE COMPONENT OF TRANSPORTER-RELATED"/>
    <property type="match status" value="1"/>
</dbReference>
<dbReference type="PROSITE" id="PS51257">
    <property type="entry name" value="PROKAR_LIPOPROTEIN"/>
    <property type="match status" value="1"/>
</dbReference>
<feature type="domain" description="MacB-like periplasmic core" evidence="8">
    <location>
        <begin position="20"/>
        <end position="245"/>
    </location>
</feature>
<keyword evidence="4 6" id="KW-1133">Transmembrane helix</keyword>
<feature type="transmembrane region" description="Helical" evidence="6">
    <location>
        <begin position="288"/>
        <end position="310"/>
    </location>
</feature>
<name>A0A1I2P914_9BACT</name>
<evidence type="ECO:0000256" key="2">
    <source>
        <dbReference type="ARBA" id="ARBA00022475"/>
    </source>
</evidence>
<protein>
    <submittedName>
        <fullName evidence="9">Putative ABC transport system permease protein</fullName>
    </submittedName>
</protein>
<keyword evidence="10" id="KW-1185">Reference proteome</keyword>
<keyword evidence="5 6" id="KW-0472">Membrane</keyword>
<organism evidence="9 10">
    <name type="scientific">Algoriphagus hitonicola</name>
    <dbReference type="NCBI Taxonomy" id="435880"/>
    <lineage>
        <taxon>Bacteria</taxon>
        <taxon>Pseudomonadati</taxon>
        <taxon>Bacteroidota</taxon>
        <taxon>Cytophagia</taxon>
        <taxon>Cytophagales</taxon>
        <taxon>Cyclobacteriaceae</taxon>
        <taxon>Algoriphagus</taxon>
    </lineage>
</organism>
<comment type="subcellular location">
    <subcellularLocation>
        <location evidence="1">Cell membrane</location>
        <topology evidence="1">Multi-pass membrane protein</topology>
    </subcellularLocation>
</comment>
<evidence type="ECO:0000259" key="8">
    <source>
        <dbReference type="Pfam" id="PF12704"/>
    </source>
</evidence>
<evidence type="ECO:0000313" key="9">
    <source>
        <dbReference type="EMBL" id="SFG09941.1"/>
    </source>
</evidence>
<feature type="transmembrane region" description="Helical" evidence="6">
    <location>
        <begin position="785"/>
        <end position="805"/>
    </location>
</feature>
<gene>
    <name evidence="9" type="ORF">SAMN04487988_101405</name>
</gene>
<feature type="transmembrane region" description="Helical" evidence="6">
    <location>
        <begin position="381"/>
        <end position="408"/>
    </location>
</feature>